<dbReference type="PROSITE" id="PS51257">
    <property type="entry name" value="PROKAR_LIPOPROTEIN"/>
    <property type="match status" value="1"/>
</dbReference>
<accession>A0AAE0RV21</accession>
<reference evidence="3" key="3">
    <citation type="submission" date="2023-05" db="EMBL/GenBank/DDBJ databases">
        <authorList>
            <person name="Smith C.H."/>
        </authorList>
    </citation>
    <scope>NUCLEOTIDE SEQUENCE</scope>
    <source>
        <strain evidence="3">CHS0354</strain>
        <tissue evidence="3">Mantle</tissue>
    </source>
</reference>
<feature type="region of interest" description="Disordered" evidence="1">
    <location>
        <begin position="404"/>
        <end position="432"/>
    </location>
</feature>
<feature type="compositionally biased region" description="Acidic residues" evidence="1">
    <location>
        <begin position="193"/>
        <end position="204"/>
    </location>
</feature>
<keyword evidence="2" id="KW-0732">Signal</keyword>
<dbReference type="Proteomes" id="UP001195483">
    <property type="component" value="Unassembled WGS sequence"/>
</dbReference>
<dbReference type="EMBL" id="JAEAOA010000123">
    <property type="protein sequence ID" value="KAK3580083.1"/>
    <property type="molecule type" value="Genomic_DNA"/>
</dbReference>
<evidence type="ECO:0000313" key="3">
    <source>
        <dbReference type="EMBL" id="KAK3580083.1"/>
    </source>
</evidence>
<keyword evidence="4" id="KW-1185">Reference proteome</keyword>
<comment type="caution">
    <text evidence="3">The sequence shown here is derived from an EMBL/GenBank/DDBJ whole genome shotgun (WGS) entry which is preliminary data.</text>
</comment>
<evidence type="ECO:0000256" key="1">
    <source>
        <dbReference type="SAM" id="MobiDB-lite"/>
    </source>
</evidence>
<evidence type="ECO:0000256" key="2">
    <source>
        <dbReference type="SAM" id="SignalP"/>
    </source>
</evidence>
<name>A0AAE0RV21_9BIVA</name>
<evidence type="ECO:0000313" key="4">
    <source>
        <dbReference type="Proteomes" id="UP001195483"/>
    </source>
</evidence>
<feature type="region of interest" description="Disordered" evidence="1">
    <location>
        <begin position="193"/>
        <end position="212"/>
    </location>
</feature>
<reference evidence="3" key="1">
    <citation type="journal article" date="2021" name="Genome Biol. Evol.">
        <title>A High-Quality Reference Genome for a Parasitic Bivalve with Doubly Uniparental Inheritance (Bivalvia: Unionida).</title>
        <authorList>
            <person name="Smith C.H."/>
        </authorList>
    </citation>
    <scope>NUCLEOTIDE SEQUENCE</scope>
    <source>
        <strain evidence="3">CHS0354</strain>
    </source>
</reference>
<dbReference type="AlphaFoldDB" id="A0AAE0RV21"/>
<feature type="signal peptide" evidence="2">
    <location>
        <begin position="1"/>
        <end position="20"/>
    </location>
</feature>
<reference evidence="3" key="2">
    <citation type="journal article" date="2021" name="Genome Biol. Evol.">
        <title>Developing a high-quality reference genome for a parasitic bivalve with doubly uniparental inheritance (Bivalvia: Unionida).</title>
        <authorList>
            <person name="Smith C.H."/>
        </authorList>
    </citation>
    <scope>NUCLEOTIDE SEQUENCE</scope>
    <source>
        <strain evidence="3">CHS0354</strain>
        <tissue evidence="3">Mantle</tissue>
    </source>
</reference>
<feature type="chain" id="PRO_5042171455" evidence="2">
    <location>
        <begin position="21"/>
        <end position="460"/>
    </location>
</feature>
<proteinExistence type="predicted"/>
<protein>
    <submittedName>
        <fullName evidence="3">Uncharacterized protein</fullName>
    </submittedName>
</protein>
<organism evidence="3 4">
    <name type="scientific">Potamilus streckersoni</name>
    <dbReference type="NCBI Taxonomy" id="2493646"/>
    <lineage>
        <taxon>Eukaryota</taxon>
        <taxon>Metazoa</taxon>
        <taxon>Spiralia</taxon>
        <taxon>Lophotrochozoa</taxon>
        <taxon>Mollusca</taxon>
        <taxon>Bivalvia</taxon>
        <taxon>Autobranchia</taxon>
        <taxon>Heteroconchia</taxon>
        <taxon>Palaeoheterodonta</taxon>
        <taxon>Unionida</taxon>
        <taxon>Unionoidea</taxon>
        <taxon>Unionidae</taxon>
        <taxon>Ambleminae</taxon>
        <taxon>Lampsilini</taxon>
        <taxon>Potamilus</taxon>
    </lineage>
</organism>
<gene>
    <name evidence="3" type="ORF">CHS0354_001217</name>
</gene>
<sequence>MRFILLFCCFLMVPLSVSTACTVTDTLNTCLTNLSSILKYNLNSVYRIKQICIHENQRHTVCGIEGVQKCPTHLNDTEDFLSFLREITVDDLNTACTIWDGADVEAKSAIEKVYVSKMTMICIQMGPRYLDSDGRLNVCSYLNQNNRCTLENLQRTYPQYVGTYKSIERAAMLFTHCVDHSNYSISEASEVLDDADMQKEEDEDEIKKEEDEIKKEKAIPEPSNIDLSKLNVSEWCAISDNLDKSLVSISSVIQYNYNMVTRIRDMCGQENQRHAVCAIEGLKKYPDRLNDTAQVFLTFLREISVDDVNRVCSVWDGIDEEAKSVIGKIYVAKITNICVQMRGAPIDPNGGPNMCGYLNLNNRCAQEKLQSSHPQYLENYKAMEEAAMKFSHCVEHKRADVDVVPSEVSPNEADAGLGGEGDKDSPEEKEDISATFISLLMSGATAVASLMGWPSEKEIG</sequence>